<comment type="subcellular location">
    <subcellularLocation>
        <location evidence="1">Membrane</location>
        <topology evidence="1">Single-pass type I membrane protein</topology>
    </subcellularLocation>
</comment>
<proteinExistence type="inferred from homology"/>
<evidence type="ECO:0000256" key="10">
    <source>
        <dbReference type="SAM" id="Phobius"/>
    </source>
</evidence>
<dbReference type="Proteomes" id="UP001211907">
    <property type="component" value="Unassembled WGS sequence"/>
</dbReference>
<evidence type="ECO:0000256" key="9">
    <source>
        <dbReference type="ARBA" id="ARBA00023180"/>
    </source>
</evidence>
<feature type="domain" description="Nicastrin small lobe" evidence="12">
    <location>
        <begin position="98"/>
        <end position="255"/>
    </location>
</feature>
<dbReference type="PANTHER" id="PTHR21092:SF0">
    <property type="entry name" value="NICASTRIN"/>
    <property type="match status" value="1"/>
</dbReference>
<protein>
    <recommendedName>
        <fullName evidence="3">Nicastrin</fullName>
    </recommendedName>
</protein>
<evidence type="ECO:0000256" key="8">
    <source>
        <dbReference type="ARBA" id="ARBA00023136"/>
    </source>
</evidence>
<keyword evidence="7 10" id="KW-1133">Transmembrane helix</keyword>
<gene>
    <name evidence="13" type="ORF">HK100_003543</name>
</gene>
<dbReference type="Gene3D" id="3.40.630.10">
    <property type="entry name" value="Zn peptidases"/>
    <property type="match status" value="1"/>
</dbReference>
<reference evidence="13" key="1">
    <citation type="submission" date="2020-05" db="EMBL/GenBank/DDBJ databases">
        <title>Phylogenomic resolution of chytrid fungi.</title>
        <authorList>
            <person name="Stajich J.E."/>
            <person name="Amses K."/>
            <person name="Simmons R."/>
            <person name="Seto K."/>
            <person name="Myers J."/>
            <person name="Bonds A."/>
            <person name="Quandt C.A."/>
            <person name="Barry K."/>
            <person name="Liu P."/>
            <person name="Grigoriev I."/>
            <person name="Longcore J.E."/>
            <person name="James T.Y."/>
        </authorList>
    </citation>
    <scope>NUCLEOTIDE SEQUENCE</scope>
    <source>
        <strain evidence="13">JEL0513</strain>
    </source>
</reference>
<evidence type="ECO:0000256" key="6">
    <source>
        <dbReference type="ARBA" id="ARBA00022976"/>
    </source>
</evidence>
<dbReference type="AlphaFoldDB" id="A0AAD5TFP8"/>
<feature type="chain" id="PRO_5042145678" description="Nicastrin" evidence="11">
    <location>
        <begin position="17"/>
        <end position="732"/>
    </location>
</feature>
<dbReference type="Pfam" id="PF05450">
    <property type="entry name" value="Nicastrin"/>
    <property type="match status" value="1"/>
</dbReference>
<evidence type="ECO:0000256" key="4">
    <source>
        <dbReference type="ARBA" id="ARBA00022692"/>
    </source>
</evidence>
<keyword evidence="5 11" id="KW-0732">Signal</keyword>
<dbReference type="SUPFAM" id="SSF53187">
    <property type="entry name" value="Zn-dependent exopeptidases"/>
    <property type="match status" value="1"/>
</dbReference>
<keyword evidence="4 10" id="KW-0812">Transmembrane</keyword>
<evidence type="ECO:0000256" key="5">
    <source>
        <dbReference type="ARBA" id="ARBA00022729"/>
    </source>
</evidence>
<evidence type="ECO:0000256" key="7">
    <source>
        <dbReference type="ARBA" id="ARBA00022989"/>
    </source>
</evidence>
<evidence type="ECO:0000256" key="3">
    <source>
        <dbReference type="ARBA" id="ARBA00015303"/>
    </source>
</evidence>
<keyword evidence="6" id="KW-0914">Notch signaling pathway</keyword>
<sequence>MKQLILTLILALLACAQNTYIEGGIYQQIESYGALRLLNASAVTGPTGMCVLVLVLSIPSHWPDIFSSIVAIYLNLRCANSAAAAVIPIITRLVNTGKNAAGIVYQILSQDDLTAFLAFSPAFVSFAVVLPFTMFTASVVDALEASNKIAGIILVQNYSSSFPIPAFDSPDDPFPNWQFSLYANSSDSPIHVWNPNGSGLLHRQFHFPVFVMPVNPNDLSWPQAIGTLIETANYNLERGYTQYPLYSIELNEFMYGSIDSETCLRRGWCSPIGASSVWGTFSYNMSIEDTKNIVFLIAQADGNGFFYEFTNSAATVMAGCVSVLAAAEALSKNHSAVTSLPNDIIFALFSSEHFGFAGSQRFVKDISTPFTCLQQPTASSMTTSSCAYENPFCQNPCQITDGFASIGFDRISHIVEIGQVGGFGMSNSGGGSNNEIFLHVDDATDAETQALVNILSGNVTVANNGGIGNSTILFNPAFSGTNSNVGNNRLPPASAMAFLKKKKIPTVFLGDFKDEFSNPYYNSIFDDGSQVTSENIALMCGVATRTARSVFQLAGGSAADAAQFTANCTLVEELFTCFTKNATCSLIHSIYPVFSQQAFTTVPPYIMYNLLANYTAAKREHNACDSTQSSPSCTDASANCITNDCVWSQTNPHFAYGTGLEMDYSSGKFVVVNATGATWVQSGFNSTEQRIRTFLSSSPQYQGMQIGVGIALTVVTIVASYYAQKHVDAQFK</sequence>
<comment type="similarity">
    <text evidence="2">Belongs to the nicastrin family.</text>
</comment>
<evidence type="ECO:0000313" key="14">
    <source>
        <dbReference type="Proteomes" id="UP001211907"/>
    </source>
</evidence>
<keyword evidence="14" id="KW-1185">Reference proteome</keyword>
<evidence type="ECO:0000256" key="1">
    <source>
        <dbReference type="ARBA" id="ARBA00004479"/>
    </source>
</evidence>
<keyword evidence="9" id="KW-0325">Glycoprotein</keyword>
<dbReference type="EMBL" id="JADGJH010000019">
    <property type="protein sequence ID" value="KAJ3142025.1"/>
    <property type="molecule type" value="Genomic_DNA"/>
</dbReference>
<evidence type="ECO:0000256" key="11">
    <source>
        <dbReference type="SAM" id="SignalP"/>
    </source>
</evidence>
<name>A0AAD5TFP8_9FUNG</name>
<dbReference type="InterPro" id="IPR041084">
    <property type="entry name" value="Ncstrn_small"/>
</dbReference>
<dbReference type="PANTHER" id="PTHR21092">
    <property type="entry name" value="NICASTRIN"/>
    <property type="match status" value="1"/>
</dbReference>
<organism evidence="13 14">
    <name type="scientific">Physocladia obscura</name>
    <dbReference type="NCBI Taxonomy" id="109957"/>
    <lineage>
        <taxon>Eukaryota</taxon>
        <taxon>Fungi</taxon>
        <taxon>Fungi incertae sedis</taxon>
        <taxon>Chytridiomycota</taxon>
        <taxon>Chytridiomycota incertae sedis</taxon>
        <taxon>Chytridiomycetes</taxon>
        <taxon>Chytridiales</taxon>
        <taxon>Chytriomycetaceae</taxon>
        <taxon>Physocladia</taxon>
    </lineage>
</organism>
<dbReference type="Pfam" id="PF18266">
    <property type="entry name" value="Ncstrn_small"/>
    <property type="match status" value="1"/>
</dbReference>
<feature type="signal peptide" evidence="11">
    <location>
        <begin position="1"/>
        <end position="16"/>
    </location>
</feature>
<evidence type="ECO:0000313" key="13">
    <source>
        <dbReference type="EMBL" id="KAJ3142025.1"/>
    </source>
</evidence>
<keyword evidence="8 10" id="KW-0472">Membrane</keyword>
<feature type="transmembrane region" description="Helical" evidence="10">
    <location>
        <begin position="703"/>
        <end position="723"/>
    </location>
</feature>
<dbReference type="GO" id="GO:0005886">
    <property type="term" value="C:plasma membrane"/>
    <property type="evidence" value="ECO:0007669"/>
    <property type="project" value="UniProtKB-ARBA"/>
</dbReference>
<comment type="caution">
    <text evidence="13">The sequence shown here is derived from an EMBL/GenBank/DDBJ whole genome shotgun (WGS) entry which is preliminary data.</text>
</comment>
<dbReference type="GO" id="GO:0016485">
    <property type="term" value="P:protein processing"/>
    <property type="evidence" value="ECO:0007669"/>
    <property type="project" value="InterPro"/>
</dbReference>
<dbReference type="PROSITE" id="PS51257">
    <property type="entry name" value="PROKAR_LIPOPROTEIN"/>
    <property type="match status" value="1"/>
</dbReference>
<accession>A0AAD5TFP8</accession>
<dbReference type="InterPro" id="IPR008710">
    <property type="entry name" value="Nicastrin"/>
</dbReference>
<evidence type="ECO:0000259" key="12">
    <source>
        <dbReference type="Pfam" id="PF18266"/>
    </source>
</evidence>
<evidence type="ECO:0000256" key="2">
    <source>
        <dbReference type="ARBA" id="ARBA00007717"/>
    </source>
</evidence>